<dbReference type="KEGG" id="lnu:N7U66_09015"/>
<gene>
    <name evidence="2" type="ORF">N7U66_09015</name>
</gene>
<name>A0A9E8SFM5_9FLAO</name>
<dbReference type="EMBL" id="CP113088">
    <property type="protein sequence ID" value="WAC03589.1"/>
    <property type="molecule type" value="Genomic_DNA"/>
</dbReference>
<reference evidence="2" key="1">
    <citation type="submission" date="2022-11" db="EMBL/GenBank/DDBJ databases">
        <title>Lacinutrix neustonica HL-RS19T sp. nov., isolated from the surface microlayer sample of brackish Lake Shihwa.</title>
        <authorList>
            <person name="Choi J.Y."/>
            <person name="Hwang C.Y."/>
        </authorList>
    </citation>
    <scope>NUCLEOTIDE SEQUENCE</scope>
    <source>
        <strain evidence="2">HL-RS19</strain>
    </source>
</reference>
<organism evidence="2 3">
    <name type="scientific">Lacinutrix neustonica</name>
    <dbReference type="NCBI Taxonomy" id="2980107"/>
    <lineage>
        <taxon>Bacteria</taxon>
        <taxon>Pseudomonadati</taxon>
        <taxon>Bacteroidota</taxon>
        <taxon>Flavobacteriia</taxon>
        <taxon>Flavobacteriales</taxon>
        <taxon>Flavobacteriaceae</taxon>
        <taxon>Lacinutrix</taxon>
    </lineage>
</organism>
<evidence type="ECO:0000256" key="1">
    <source>
        <dbReference type="SAM" id="SignalP"/>
    </source>
</evidence>
<evidence type="ECO:0008006" key="4">
    <source>
        <dbReference type="Google" id="ProtNLM"/>
    </source>
</evidence>
<dbReference type="Proteomes" id="UP001164705">
    <property type="component" value="Chromosome"/>
</dbReference>
<keyword evidence="1" id="KW-0732">Signal</keyword>
<sequence>MKNTKLYKYTCVALLALCIISCQNDDSIPRRGKPTITIANKAVTVTAGETATFDLNVEYAVSNPINIRIDVLDTAGNPIIVALPTDGDATTGEGFYDLVALEDIIVPYNTWFESGYFGYGYQGGSGYIANFPAERTTLQINIETIQDLIPNNTKVVKLRLTSTSLLEAKIDEIVTINIENYVSDELITRLNWAGDYLESGEDPCDIDFGLDLDLELIYGGSYIQTSYSDCPEQLTILGSDPRWRLYC</sequence>
<feature type="signal peptide" evidence="1">
    <location>
        <begin position="1"/>
        <end position="24"/>
    </location>
</feature>
<evidence type="ECO:0000313" key="3">
    <source>
        <dbReference type="Proteomes" id="UP001164705"/>
    </source>
</evidence>
<protein>
    <recommendedName>
        <fullName evidence="4">DUF1735 domain-containing protein</fullName>
    </recommendedName>
</protein>
<evidence type="ECO:0000313" key="2">
    <source>
        <dbReference type="EMBL" id="WAC03589.1"/>
    </source>
</evidence>
<proteinExistence type="predicted"/>
<keyword evidence="3" id="KW-1185">Reference proteome</keyword>
<dbReference type="AlphaFoldDB" id="A0A9E8SFM5"/>
<dbReference type="RefSeq" id="WP_267678223.1">
    <property type="nucleotide sequence ID" value="NZ_CP113088.1"/>
</dbReference>
<accession>A0A9E8SFM5</accession>
<feature type="chain" id="PRO_5038804629" description="DUF1735 domain-containing protein" evidence="1">
    <location>
        <begin position="25"/>
        <end position="247"/>
    </location>
</feature>